<dbReference type="EMBL" id="SHKM01000001">
    <property type="protein sequence ID" value="RZT90201.1"/>
    <property type="molecule type" value="Genomic_DNA"/>
</dbReference>
<gene>
    <name evidence="2" type="ORF">EV678_1012</name>
</gene>
<name>A0ABY0IRI1_9RHOO</name>
<keyword evidence="1" id="KW-0732">Signal</keyword>
<dbReference type="RefSeq" id="WP_130458731.1">
    <property type="nucleotide sequence ID" value="NZ_SHKM01000001.1"/>
</dbReference>
<proteinExistence type="predicted"/>
<dbReference type="PANTHER" id="PTHR35841:SF1">
    <property type="entry name" value="PHOSPHONATES-BINDING PERIPLASMIC PROTEIN"/>
    <property type="match status" value="1"/>
</dbReference>
<reference evidence="2 3" key="1">
    <citation type="submission" date="2019-02" db="EMBL/GenBank/DDBJ databases">
        <title>Genomic Encyclopedia of Type Strains, Phase IV (KMG-IV): sequencing the most valuable type-strain genomes for metagenomic binning, comparative biology and taxonomic classification.</title>
        <authorList>
            <person name="Goeker M."/>
        </authorList>
    </citation>
    <scope>NUCLEOTIDE SEQUENCE [LARGE SCALE GENOMIC DNA]</scope>
    <source>
        <strain evidence="2 3">DSM 21223</strain>
    </source>
</reference>
<feature type="signal peptide" evidence="1">
    <location>
        <begin position="1"/>
        <end position="25"/>
    </location>
</feature>
<keyword evidence="3" id="KW-1185">Reference proteome</keyword>
<accession>A0ABY0IRI1</accession>
<comment type="caution">
    <text evidence="2">The sequence shown here is derived from an EMBL/GenBank/DDBJ whole genome shotgun (WGS) entry which is preliminary data.</text>
</comment>
<evidence type="ECO:0000313" key="3">
    <source>
        <dbReference type="Proteomes" id="UP000292136"/>
    </source>
</evidence>
<feature type="chain" id="PRO_5045934856" evidence="1">
    <location>
        <begin position="26"/>
        <end position="288"/>
    </location>
</feature>
<evidence type="ECO:0000256" key="1">
    <source>
        <dbReference type="SAM" id="SignalP"/>
    </source>
</evidence>
<protein>
    <submittedName>
        <fullName evidence="2">Phosphonate transport system substrate-binding protein</fullName>
    </submittedName>
</protein>
<dbReference type="Proteomes" id="UP000292136">
    <property type="component" value="Unassembled WGS sequence"/>
</dbReference>
<dbReference type="PANTHER" id="PTHR35841">
    <property type="entry name" value="PHOSPHONATES-BINDING PERIPLASMIC PROTEIN"/>
    <property type="match status" value="1"/>
</dbReference>
<organism evidence="2 3">
    <name type="scientific">Azospira oryzae</name>
    <dbReference type="NCBI Taxonomy" id="146939"/>
    <lineage>
        <taxon>Bacteria</taxon>
        <taxon>Pseudomonadati</taxon>
        <taxon>Pseudomonadota</taxon>
        <taxon>Betaproteobacteria</taxon>
        <taxon>Rhodocyclales</taxon>
        <taxon>Rhodocyclaceae</taxon>
        <taxon>Azospira</taxon>
    </lineage>
</organism>
<dbReference type="SUPFAM" id="SSF53850">
    <property type="entry name" value="Periplasmic binding protein-like II"/>
    <property type="match status" value="1"/>
</dbReference>
<evidence type="ECO:0000313" key="2">
    <source>
        <dbReference type="EMBL" id="RZT90201.1"/>
    </source>
</evidence>
<dbReference type="Gene3D" id="3.40.190.10">
    <property type="entry name" value="Periplasmic binding protein-like II"/>
    <property type="match status" value="2"/>
</dbReference>
<sequence>MGPLLRRLSGLLWAGLLMLPLAAPAAPATAKATAGKPAERVYTLGVTPQFERRQLFAIWKPILIELEKRTGLRFDLAIMPDIPSFERQYNAGAFDFAYMNPYLMVANPAGYIPLVRDDTPVTGILVVARDSPFRTPADLEGKEIAFPAPNAIGASLLIRAELVRKYKVNFTPRYVNSHTAVYLSVTQGLASAGGGVQKTLNEQKPEVQERLRVLYRTAAFAAHPIAAHPRVDGAVREQVRSALLDFAATPAGKALLQEIPLARMVPTAMKDYQPLKDLGLEDFFVPER</sequence>
<dbReference type="Pfam" id="PF12974">
    <property type="entry name" value="Phosphonate-bd"/>
    <property type="match status" value="1"/>
</dbReference>